<dbReference type="Pfam" id="PF12780">
    <property type="entry name" value="AAA_8"/>
    <property type="match status" value="1"/>
</dbReference>
<feature type="domain" description="Dynein heavy chain AAA 5 extension" evidence="6">
    <location>
        <begin position="383"/>
        <end position="442"/>
    </location>
</feature>
<dbReference type="InterPro" id="IPR054354">
    <property type="entry name" value="DYNC2H1-like_lid"/>
</dbReference>
<dbReference type="InterPro" id="IPR041228">
    <property type="entry name" value="Dynein_C"/>
</dbReference>
<dbReference type="Pfam" id="PF12775">
    <property type="entry name" value="AAA_7"/>
    <property type="match status" value="1"/>
</dbReference>
<evidence type="ECO:0000259" key="6">
    <source>
        <dbReference type="Pfam" id="PF17852"/>
    </source>
</evidence>
<dbReference type="GO" id="GO:0008569">
    <property type="term" value="F:minus-end-directed microtubule motor activity"/>
    <property type="evidence" value="ECO:0007669"/>
    <property type="project" value="TreeGrafter"/>
</dbReference>
<dbReference type="InterPro" id="IPR024743">
    <property type="entry name" value="Dynein_HC_stalk"/>
</dbReference>
<dbReference type="Pfam" id="PF12777">
    <property type="entry name" value="MT"/>
    <property type="match status" value="1"/>
</dbReference>
<dbReference type="Gene3D" id="1.20.920.30">
    <property type="match status" value="1"/>
</dbReference>
<dbReference type="Pfam" id="PF17852">
    <property type="entry name" value="Dynein_AAA_lid"/>
    <property type="match status" value="1"/>
</dbReference>
<dbReference type="SUPFAM" id="SSF52540">
    <property type="entry name" value="P-loop containing nucleoside triphosphate hydrolases"/>
    <property type="match status" value="1"/>
</dbReference>
<evidence type="ECO:0000256" key="2">
    <source>
        <dbReference type="SAM" id="Coils"/>
    </source>
</evidence>
<feature type="coiled-coil region" evidence="2">
    <location>
        <begin position="1111"/>
        <end position="1149"/>
    </location>
</feature>
<feature type="domain" description="Dynein heavy chain C-terminal" evidence="7">
    <location>
        <begin position="2005"/>
        <end position="2122"/>
    </location>
</feature>
<dbReference type="PROSITE" id="PS00675">
    <property type="entry name" value="SIGMA54_INTERACT_1"/>
    <property type="match status" value="1"/>
</dbReference>
<dbReference type="InterPro" id="IPR041466">
    <property type="entry name" value="Dynein_AAA5_ext"/>
</dbReference>
<dbReference type="Pfam" id="PF18199">
    <property type="entry name" value="Dynein_C"/>
    <property type="match status" value="1"/>
</dbReference>
<dbReference type="PANTHER" id="PTHR10676">
    <property type="entry name" value="DYNEIN HEAVY CHAIN FAMILY PROTEIN"/>
    <property type="match status" value="1"/>
</dbReference>
<organism evidence="9 10">
    <name type="scientific">Albula glossodonta</name>
    <name type="common">roundjaw bonefish</name>
    <dbReference type="NCBI Taxonomy" id="121402"/>
    <lineage>
        <taxon>Eukaryota</taxon>
        <taxon>Metazoa</taxon>
        <taxon>Chordata</taxon>
        <taxon>Craniata</taxon>
        <taxon>Vertebrata</taxon>
        <taxon>Euteleostomi</taxon>
        <taxon>Actinopterygii</taxon>
        <taxon>Neopterygii</taxon>
        <taxon>Teleostei</taxon>
        <taxon>Albuliformes</taxon>
        <taxon>Albulidae</taxon>
        <taxon>Albula</taxon>
    </lineage>
</organism>
<dbReference type="Gene3D" id="3.40.50.300">
    <property type="entry name" value="P-loop containing nucleotide triphosphate hydrolases"/>
    <property type="match status" value="3"/>
</dbReference>
<keyword evidence="2" id="KW-0175">Coiled coil</keyword>
<feature type="coiled-coil region" evidence="2">
    <location>
        <begin position="1270"/>
        <end position="1304"/>
    </location>
</feature>
<comment type="similarity">
    <text evidence="1">Belongs to the dynein heavy chain family.</text>
</comment>
<evidence type="ECO:0000259" key="7">
    <source>
        <dbReference type="Pfam" id="PF18199"/>
    </source>
</evidence>
<dbReference type="GO" id="GO:0051959">
    <property type="term" value="F:dynein light intermediate chain binding"/>
    <property type="evidence" value="ECO:0007669"/>
    <property type="project" value="InterPro"/>
</dbReference>
<dbReference type="GO" id="GO:0045505">
    <property type="term" value="F:dynein intermediate chain binding"/>
    <property type="evidence" value="ECO:0007669"/>
    <property type="project" value="InterPro"/>
</dbReference>
<evidence type="ECO:0000256" key="3">
    <source>
        <dbReference type="SAM" id="MobiDB-lite"/>
    </source>
</evidence>
<feature type="compositionally biased region" description="Polar residues" evidence="3">
    <location>
        <begin position="804"/>
        <end position="814"/>
    </location>
</feature>
<dbReference type="InterPro" id="IPR026983">
    <property type="entry name" value="DHC"/>
</dbReference>
<feature type="compositionally biased region" description="Basic and acidic residues" evidence="3">
    <location>
        <begin position="845"/>
        <end position="857"/>
    </location>
</feature>
<proteinExistence type="inferred from homology"/>
<feature type="domain" description="Dynein heavy chain coiled coil stalk" evidence="4">
    <location>
        <begin position="1189"/>
        <end position="1358"/>
    </location>
</feature>
<accession>A0A8T2PG83</accession>
<evidence type="ECO:0000313" key="10">
    <source>
        <dbReference type="Proteomes" id="UP000824540"/>
    </source>
</evidence>
<reference evidence="9" key="1">
    <citation type="thesis" date="2021" institute="BYU ScholarsArchive" country="Provo, UT, USA">
        <title>Applications of and Algorithms for Genome Assembly and Genomic Analyses with an Emphasis on Marine Teleosts.</title>
        <authorList>
            <person name="Pickett B.D."/>
        </authorList>
    </citation>
    <scope>NUCLEOTIDE SEQUENCE</scope>
    <source>
        <strain evidence="9">HI-2016</strain>
    </source>
</reference>
<dbReference type="Gene3D" id="1.20.920.20">
    <property type="match status" value="1"/>
</dbReference>
<gene>
    <name evidence="9" type="ORF">JZ751_002234</name>
</gene>
<dbReference type="Pfam" id="PF22597">
    <property type="entry name" value="DYN_lid"/>
    <property type="match status" value="1"/>
</dbReference>
<keyword evidence="10" id="KW-1185">Reference proteome</keyword>
<evidence type="ECO:0000256" key="1">
    <source>
        <dbReference type="ARBA" id="ARBA00008887"/>
    </source>
</evidence>
<dbReference type="GO" id="GO:0036126">
    <property type="term" value="C:sperm flagellum"/>
    <property type="evidence" value="ECO:0007669"/>
    <property type="project" value="TreeGrafter"/>
</dbReference>
<comment type="caution">
    <text evidence="9">The sequence shown here is derived from an EMBL/GenBank/DDBJ whole genome shotgun (WGS) entry which is preliminary data.</text>
</comment>
<dbReference type="Proteomes" id="UP000824540">
    <property type="component" value="Unassembled WGS sequence"/>
</dbReference>
<dbReference type="GO" id="GO:0036156">
    <property type="term" value="C:inner dynein arm"/>
    <property type="evidence" value="ECO:0007669"/>
    <property type="project" value="TreeGrafter"/>
</dbReference>
<evidence type="ECO:0000259" key="5">
    <source>
        <dbReference type="Pfam" id="PF12780"/>
    </source>
</evidence>
<dbReference type="CDD" id="cd00009">
    <property type="entry name" value="AAA"/>
    <property type="match status" value="1"/>
</dbReference>
<dbReference type="InterPro" id="IPR025662">
    <property type="entry name" value="Sigma_54_int_dom_ATP-bd_1"/>
</dbReference>
<evidence type="ECO:0000313" key="9">
    <source>
        <dbReference type="EMBL" id="KAG9348498.1"/>
    </source>
</evidence>
<dbReference type="Gene3D" id="3.10.490.20">
    <property type="match status" value="1"/>
</dbReference>
<dbReference type="InterPro" id="IPR024317">
    <property type="entry name" value="Dynein_heavy_chain_D4_dom"/>
</dbReference>
<feature type="region of interest" description="Disordered" evidence="3">
    <location>
        <begin position="783"/>
        <end position="885"/>
    </location>
</feature>
<dbReference type="InterPro" id="IPR043160">
    <property type="entry name" value="Dynein_C_barrel"/>
</dbReference>
<protein>
    <submittedName>
        <fullName evidence="9">Uncharacterized protein</fullName>
    </submittedName>
</protein>
<dbReference type="EMBL" id="JAFBMS010000011">
    <property type="protein sequence ID" value="KAG9348498.1"/>
    <property type="molecule type" value="Genomic_DNA"/>
</dbReference>
<dbReference type="GO" id="GO:0030317">
    <property type="term" value="P:flagellated sperm motility"/>
    <property type="evidence" value="ECO:0007669"/>
    <property type="project" value="TreeGrafter"/>
</dbReference>
<sequence length="2184" mass="243994">METGQEAQLLNMVMRAPEGLEHGPQGIGSAHFKRTNQCVAVLWAIAEEHAIIKAVTSAVASNIIDPSKTRHFYTIFHEIFPSAHCHPYCQQGREEEEQAVLKAAVMEEMQEAGLQLSPCMLSNALSLYQALKLSQAVILVGLAGSGKKTCRQTLARALRRLAAQELANRSNSVPFTSGKGTAAETTHPALAWSSVDTTVIFPNSLSIKELWGGCYAQQNSWWDGALTKVLRERLESSTLDSSTEFPFSYHLQKKGKKVGKIQKEKWLVLDGDPLGCPGWMDPLCTLCNPVDPFLCLPTGEKLHLPCEELKILIEATDLQDASPSVVTHCSIVHHCVEDLWRAIWKAELEALHREPCLDQWVLKGTPHTLQKLSSDRYPPSAQQELEAQNIFMAAYVWGFGGHLHPRHRPQFEECARDVLYRSRYRVEVPAGRSVFEHFTQMNDKPIGGLHCRTKNRLQSRSLQMTYITIPQYERYAALLRLMLKSRQPVLVVGESGSGKTTLCRAALGSKLPYLRLPFSSQLRAADLRHLLEGVGCQTERSDTMITSKKQPGLRLFVDDLHEAPCDVFGKEAMALETLRHCVSECGVLTPSGCRFKLFKSGVLSFLATCGIPGEGRSSSIVVSPRLSRLFSILVLPCLSVDLVFSMHLPKLQVWMNELPTDMGDMADCIIEATLALYHTVCKAFPPCPEKPHFLFSLHDLQKVFQGICMSWPSISGTSPCLQALSSSVAATVLTVARLWMHECLRTFGDRLCSEEEGRVFVSLLAGVSKRSFGSKLQCFEPQLGKEREEPGSSGPIQDKVIGQQMKNENQSPSCDQGEGEEERMSSREQYTVSSLELEDEDLTEKDELWEISDKGRSSDSSILDSMSDEAPLSEIPTEEPEKENLNLAQSHNPNHISTYQEQDLGVLMQQLAATMNLKVEERDGNDFYSSHARYGVHRQGVRQLAHILRALRMPSGHGCLFGTVKGTGRKTTVRLGAQLMGYRMLEVHSGNERAIWERLKEASINAGVQGGGLVLLVHDNTSQVFREELVVAMANRSIPGLYSYKKWKRVTQKLNNLAKGSQGHGEDGYGTEKYFRQIPWNTHVFLLLPLASGNSWHVQLQQEVDDRQNACEHARQHCLLEENRLAHLEEQLQEAHQQSQDALQQLDLDELRRYRRPPEGVTAVMDIICILFKRPCSWECCQQLLGQPNFLQALSKAVREPGFQPEAVRGASQACESLCRWAHAVYQYAIAARCLAPLEARRRELEERTAESRARLREGRLQEEDTQACLEEAQTQLQGICHTTEELENRLREAETQESNAATTVQQAAPLMAKWKATAQEIEVNNGTIPGDALLLAAAIAYLGPFEPDVRSELLEKWRNLCLTGGININPEDPRSVLLSAPPSPTPLASPYIPIPLGQDLQVPMTWLVDGVQGGVQGTVKGMAPWLLLKLLLWGHRNPRAQHCPLLVNSQLRQEMRTMLSSEVQVVDLSLSVVELQEVMLAEIVQSGCPKLWSQNCQTKTDRQMLLDGLHQQEESLMDYIIHSSTPLLQDPHFLPYASACQSTISSLRVELLDLNQELKHFPTCLRNLAELATAFYQALQDVARLSPLYLFPLHPYLLALHEAMTLQEMPNIMCGGEMMTGVVSAEVLASHLLAHYRPSLFQDHALLLRLLVSVAMSQCSDGDHSLAERAAFLWGLGDNDFSPRLILSKPHPPATPPVLPSWVPLPAQQEVLRLERLPPFKGLVSSLTSCSWQWLEYLRYPSSTVVGQVPCPSHSHLSALQRTLLWKTLLPHWLAAVADDLAACQLGKPFQMQWAVSAVPPIGGAIAAEPLLRCAVLHSVLLQRQAYRHLGHQSLHYWTQEDLQALMEVQVQIASICDDPVGAMEYIAGHRDLLQDVEQRIQALSSSDDPLLLGLSAGLVGELVRMRSRTLHILLRESQTPRAQNLPTPLPHLLTEVQARMQALKDRLKQDEVRRLLPAPQTPLRCFLLQEWDGLVQEAASLRSGLQDTNVTSTLHTLSWLEGRAELLGAYLWKDSPETTPYIYRLSAFHNPRGFLAALLRDSAKTVLSAGKVPDSLPQSGAYLCGLELQGALWDTRLGALQDTLSHRPCALPVVWVRAQLRAPKSSNCSPPLYYCPLYLEEGFGEGSIIIHVPLAAKMDPVLCAMRRRRHPRAKRDFSERRRCDEEFCREGEDTENIPPPRH</sequence>
<evidence type="ECO:0000259" key="4">
    <source>
        <dbReference type="Pfam" id="PF12777"/>
    </source>
</evidence>
<name>A0A8T2PG83_9TELE</name>
<dbReference type="InterPro" id="IPR027417">
    <property type="entry name" value="P-loop_NTPase"/>
</dbReference>
<feature type="domain" description="Dynein heavy chain AAA module D4" evidence="5">
    <location>
        <begin position="939"/>
        <end position="1085"/>
    </location>
</feature>
<dbReference type="PANTHER" id="PTHR10676:SF359">
    <property type="entry name" value="DYNEIN HEAVY CHAIN DOMAIN-CONTAINING PROTEIN 1"/>
    <property type="match status" value="1"/>
</dbReference>
<evidence type="ECO:0000259" key="8">
    <source>
        <dbReference type="Pfam" id="PF22597"/>
    </source>
</evidence>
<dbReference type="OrthoDB" id="5986589at2759"/>
<feature type="domain" description="Dynein 2 heavy chain 1 cytoplasmic ATPase lid" evidence="8">
    <location>
        <begin position="661"/>
        <end position="756"/>
    </location>
</feature>